<dbReference type="PANTHER" id="PTHR43680">
    <property type="entry name" value="NITRATE REDUCTASE MOLYBDENUM COFACTOR ASSEMBLY CHAPERONE"/>
    <property type="match status" value="1"/>
</dbReference>
<feature type="region of interest" description="Disordered" evidence="2">
    <location>
        <begin position="185"/>
        <end position="211"/>
    </location>
</feature>
<dbReference type="Pfam" id="PF02613">
    <property type="entry name" value="Nitrate_red_del"/>
    <property type="match status" value="1"/>
</dbReference>
<dbReference type="GO" id="GO:0051082">
    <property type="term" value="F:unfolded protein binding"/>
    <property type="evidence" value="ECO:0007669"/>
    <property type="project" value="InterPro"/>
</dbReference>
<dbReference type="RefSeq" id="WP_141999353.1">
    <property type="nucleotide sequence ID" value="NZ_VFML01000001.1"/>
</dbReference>
<dbReference type="OrthoDB" id="4307003at2"/>
<organism evidence="3 4">
    <name type="scientific">Amycolatopsis cihanbeyliensis</name>
    <dbReference type="NCBI Taxonomy" id="1128664"/>
    <lineage>
        <taxon>Bacteria</taxon>
        <taxon>Bacillati</taxon>
        <taxon>Actinomycetota</taxon>
        <taxon>Actinomycetes</taxon>
        <taxon>Pseudonocardiales</taxon>
        <taxon>Pseudonocardiaceae</taxon>
        <taxon>Amycolatopsis</taxon>
    </lineage>
</organism>
<dbReference type="GO" id="GO:0042128">
    <property type="term" value="P:nitrate assimilation"/>
    <property type="evidence" value="ECO:0007669"/>
    <property type="project" value="UniProtKB-KW"/>
</dbReference>
<evidence type="ECO:0000256" key="2">
    <source>
        <dbReference type="SAM" id="MobiDB-lite"/>
    </source>
</evidence>
<protein>
    <submittedName>
        <fullName evidence="3">Respiratory nitrate reductase chaperone NarJ</fullName>
    </submittedName>
</protein>
<dbReference type="SUPFAM" id="SSF89155">
    <property type="entry name" value="TorD-like"/>
    <property type="match status" value="1"/>
</dbReference>
<name>A0A542DKL8_AMYCI</name>
<keyword evidence="4" id="KW-1185">Reference proteome</keyword>
<dbReference type="AlphaFoldDB" id="A0A542DKL8"/>
<reference evidence="3 4" key="1">
    <citation type="submission" date="2019-06" db="EMBL/GenBank/DDBJ databases">
        <title>Sequencing the genomes of 1000 actinobacteria strains.</title>
        <authorList>
            <person name="Klenk H.-P."/>
        </authorList>
    </citation>
    <scope>NUCLEOTIDE SEQUENCE [LARGE SCALE GENOMIC DNA]</scope>
    <source>
        <strain evidence="3 4">DSM 45679</strain>
    </source>
</reference>
<accession>A0A542DKL8</accession>
<comment type="caution">
    <text evidence="3">The sequence shown here is derived from an EMBL/GenBank/DDBJ whole genome shotgun (WGS) entry which is preliminary data.</text>
</comment>
<evidence type="ECO:0000313" key="3">
    <source>
        <dbReference type="EMBL" id="TQJ03574.1"/>
    </source>
</evidence>
<dbReference type="InterPro" id="IPR020945">
    <property type="entry name" value="DMSO/NO3_reduct_chaperone"/>
</dbReference>
<evidence type="ECO:0000313" key="4">
    <source>
        <dbReference type="Proteomes" id="UP000320876"/>
    </source>
</evidence>
<evidence type="ECO:0000256" key="1">
    <source>
        <dbReference type="ARBA" id="ARBA00023063"/>
    </source>
</evidence>
<proteinExistence type="predicted"/>
<dbReference type="NCBIfam" id="TIGR00684">
    <property type="entry name" value="narJ"/>
    <property type="match status" value="1"/>
</dbReference>
<dbReference type="PANTHER" id="PTHR43680:SF2">
    <property type="entry name" value="NITRATE REDUCTASE MOLYBDENUM COFACTOR ASSEMBLY CHAPERONE NARJ"/>
    <property type="match status" value="1"/>
</dbReference>
<dbReference type="Gene3D" id="1.10.3480.10">
    <property type="entry name" value="TorD-like"/>
    <property type="match status" value="1"/>
</dbReference>
<dbReference type="InterPro" id="IPR003765">
    <property type="entry name" value="NO3_reductase_chaperone_NarJ"/>
</dbReference>
<gene>
    <name evidence="3" type="ORF">FB471_3336</name>
</gene>
<dbReference type="EMBL" id="VFML01000001">
    <property type="protein sequence ID" value="TQJ03574.1"/>
    <property type="molecule type" value="Genomic_DNA"/>
</dbReference>
<keyword evidence="1" id="KW-0534">Nitrate assimilation</keyword>
<dbReference type="Proteomes" id="UP000320876">
    <property type="component" value="Unassembled WGS sequence"/>
</dbReference>
<sequence>MRPFGKRASGRRRRSRPVSWLLAAWCLHYPDDTLYEYLPLLRRCADELGDTPSAGELALVLDHLHATRRGDAEEHYVGVFDTRPRRGLHLTWYTHGDTRLRGSALAELAGLYRRYGYRPRGGELPDYLPALLELAATASGTECARALAGFRPALSMLRSNLAACGTPYEAAISAVLIALPNRPTEPLPSSPPAELVGLEPYGATAARESSR</sequence>
<dbReference type="GO" id="GO:0051131">
    <property type="term" value="P:chaperone-mediated protein complex assembly"/>
    <property type="evidence" value="ECO:0007669"/>
    <property type="project" value="InterPro"/>
</dbReference>
<dbReference type="GO" id="GO:0016530">
    <property type="term" value="F:metallochaperone activity"/>
    <property type="evidence" value="ECO:0007669"/>
    <property type="project" value="TreeGrafter"/>
</dbReference>
<dbReference type="InterPro" id="IPR036411">
    <property type="entry name" value="TorD-like_sf"/>
</dbReference>